<dbReference type="Pfam" id="PF18911">
    <property type="entry name" value="PKD_4"/>
    <property type="match status" value="1"/>
</dbReference>
<gene>
    <name evidence="3" type="ORF">SAMN05660413_00678</name>
</gene>
<dbReference type="Proteomes" id="UP000199153">
    <property type="component" value="Unassembled WGS sequence"/>
</dbReference>
<dbReference type="PROSITE" id="PS50093">
    <property type="entry name" value="PKD"/>
    <property type="match status" value="1"/>
</dbReference>
<feature type="domain" description="PKD" evidence="2">
    <location>
        <begin position="432"/>
        <end position="469"/>
    </location>
</feature>
<evidence type="ECO:0000256" key="1">
    <source>
        <dbReference type="SAM" id="SignalP"/>
    </source>
</evidence>
<dbReference type="SUPFAM" id="SSF49299">
    <property type="entry name" value="PKD domain"/>
    <property type="match status" value="1"/>
</dbReference>
<dbReference type="RefSeq" id="WP_093405846.1">
    <property type="nucleotide sequence ID" value="NZ_FOVL01000002.1"/>
</dbReference>
<dbReference type="AlphaFoldDB" id="A0A1I4YC33"/>
<proteinExistence type="predicted"/>
<protein>
    <submittedName>
        <fullName evidence="3">Gliding motility-associated C-terminal domain-containing protein</fullName>
    </submittedName>
</protein>
<reference evidence="3 4" key="1">
    <citation type="submission" date="2016-10" db="EMBL/GenBank/DDBJ databases">
        <authorList>
            <person name="de Groot N.N."/>
        </authorList>
    </citation>
    <scope>NUCLEOTIDE SEQUENCE [LARGE SCALE GENOMIC DNA]</scope>
    <source>
        <strain evidence="3 4">DSM 17794</strain>
    </source>
</reference>
<dbReference type="Pfam" id="PF13585">
    <property type="entry name" value="CHU_C"/>
    <property type="match status" value="1"/>
</dbReference>
<dbReference type="SUPFAM" id="SSF75011">
    <property type="entry name" value="3-carboxy-cis,cis-mucoante lactonizing enzyme"/>
    <property type="match status" value="1"/>
</dbReference>
<feature type="chain" id="PRO_5011653295" evidence="1">
    <location>
        <begin position="22"/>
        <end position="917"/>
    </location>
</feature>
<dbReference type="InterPro" id="IPR013783">
    <property type="entry name" value="Ig-like_fold"/>
</dbReference>
<accession>A0A1I4YC33</accession>
<name>A0A1I4YC33_9FLAO</name>
<feature type="signal peptide" evidence="1">
    <location>
        <begin position="1"/>
        <end position="21"/>
    </location>
</feature>
<evidence type="ECO:0000313" key="3">
    <source>
        <dbReference type="EMBL" id="SFN35313.1"/>
    </source>
</evidence>
<dbReference type="STRING" id="287099.SAMN05660413_00678"/>
<sequence>MKLSLFLLCILTLALSQPLMAQREAANWYFGDRAGLDFNTGVPVPQTGNLQTVEGCATISDRLGNLLFYTDGIQVYDRQHNRMPNGYGLKGNVSSTQSAIIIPKPANPGKYYIFTVDKPDYYQIEDDPIEGVNYTEIDMSLNNGFGDVVPNRKNIHLITYDPNDATENEFKNSEKISAVNHADGSSFWVVTQFVDRFLAFKVSAQGVNTTPVVSTTPNSVPPRLDEYNINVTAIGYLKISPDAKMMASVNSSTALGSPRTGTKKSGKVFLYNFDNLTGKVSDEQILLVDSYPYGVEFSPKSTKLYVTANIYNQEDVLLNSDLYQYDLESSNIANSRKTVASTNNVAGALQLAIDGRIYRAGYPVFEQRHRFMSVIKNPEAAINSVNYAHNSIGIRPGVVKLGLPPFIQSLFLTNFDFKNLCLGDETEFFITSDEPFDSVGWDFGDGNSSTAEAPRHTYASPGSYVVSLTKYIDGEALDPIRKEIFIAEVPAIKDKYELVQCDTGEDTNDGIAIFNLQQAKDPLTYDNPNTQAFFYEDYQTAVNDTLNQQAIDDFYTNQSPGQVVYAKINQFNSECFDIAEVTLKTKPTIDLSPVPAQGCDLGDGTAEFNLERIRQNIIADLNLPAGIEISFHEDEDMAAIGQNPLPDLYISEAGTLYLRADHQNICYGFGSMEMEVNPFPEVEQVTQLNVCPSAFPLEISPDITLASNADFSFYWEDGNIGRNLSITGPGTYSVEIIDNNIGCVRTVSFEVAELSNPSIQEIEIESQGDRSTLRVIYTSDTPTSFSLDDMNGPFQDSPVFRNVPGGPHVIYARNTDNCEIVEKEILVFGFPSFFTPNYDGYNDSWKPYQIQDPEYRIKSIHIFDRYGKLIKELDPDGVGWNGTYNGSDMPSDDYWFKITLENGREFKDHFSLKREQR</sequence>
<dbReference type="InterPro" id="IPR035986">
    <property type="entry name" value="PKD_dom_sf"/>
</dbReference>
<keyword evidence="4" id="KW-1185">Reference proteome</keyword>
<evidence type="ECO:0000259" key="2">
    <source>
        <dbReference type="PROSITE" id="PS50093"/>
    </source>
</evidence>
<dbReference type="Gene3D" id="2.60.40.10">
    <property type="entry name" value="Immunoglobulins"/>
    <property type="match status" value="1"/>
</dbReference>
<dbReference type="CDD" id="cd00146">
    <property type="entry name" value="PKD"/>
    <property type="match status" value="1"/>
</dbReference>
<dbReference type="EMBL" id="FOVL01000002">
    <property type="protein sequence ID" value="SFN35313.1"/>
    <property type="molecule type" value="Genomic_DNA"/>
</dbReference>
<dbReference type="NCBIfam" id="TIGR04131">
    <property type="entry name" value="Bac_Flav_CTERM"/>
    <property type="match status" value="1"/>
</dbReference>
<keyword evidence="1" id="KW-0732">Signal</keyword>
<organism evidence="3 4">
    <name type="scientific">Salegentibacter flavus</name>
    <dbReference type="NCBI Taxonomy" id="287099"/>
    <lineage>
        <taxon>Bacteria</taxon>
        <taxon>Pseudomonadati</taxon>
        <taxon>Bacteroidota</taxon>
        <taxon>Flavobacteriia</taxon>
        <taxon>Flavobacteriales</taxon>
        <taxon>Flavobacteriaceae</taxon>
        <taxon>Salegentibacter</taxon>
    </lineage>
</organism>
<dbReference type="OrthoDB" id="9765926at2"/>
<dbReference type="InterPro" id="IPR026341">
    <property type="entry name" value="T9SS_type_B"/>
</dbReference>
<evidence type="ECO:0000313" key="4">
    <source>
        <dbReference type="Proteomes" id="UP000199153"/>
    </source>
</evidence>
<dbReference type="InterPro" id="IPR000601">
    <property type="entry name" value="PKD_dom"/>
</dbReference>